<organism evidence="16 17">
    <name type="scientific">Cuscuta australis</name>
    <dbReference type="NCBI Taxonomy" id="267555"/>
    <lineage>
        <taxon>Eukaryota</taxon>
        <taxon>Viridiplantae</taxon>
        <taxon>Streptophyta</taxon>
        <taxon>Embryophyta</taxon>
        <taxon>Tracheophyta</taxon>
        <taxon>Spermatophyta</taxon>
        <taxon>Magnoliopsida</taxon>
        <taxon>eudicotyledons</taxon>
        <taxon>Gunneridae</taxon>
        <taxon>Pentapetalae</taxon>
        <taxon>asterids</taxon>
        <taxon>lamiids</taxon>
        <taxon>Solanales</taxon>
        <taxon>Convolvulaceae</taxon>
        <taxon>Cuscuteae</taxon>
        <taxon>Cuscuta</taxon>
        <taxon>Cuscuta subgen. Grammica</taxon>
        <taxon>Cuscuta sect. Cleistogrammica</taxon>
    </lineage>
</organism>
<evidence type="ECO:0000256" key="1">
    <source>
        <dbReference type="ARBA" id="ARBA00004191"/>
    </source>
</evidence>
<keyword evidence="7" id="KW-0964">Secreted</keyword>
<feature type="domain" description="Carbohydrate-binding/sugar hydrolysis" evidence="14">
    <location>
        <begin position="274"/>
        <end position="453"/>
    </location>
</feature>
<dbReference type="GO" id="GO:0030599">
    <property type="term" value="F:pectinesterase activity"/>
    <property type="evidence" value="ECO:0007669"/>
    <property type="project" value="UniProtKB-EC"/>
</dbReference>
<comment type="similarity">
    <text evidence="3">In the N-terminal section; belongs to the PMEI family.</text>
</comment>
<evidence type="ECO:0000256" key="3">
    <source>
        <dbReference type="ARBA" id="ARBA00006027"/>
    </source>
</evidence>
<dbReference type="PROSITE" id="PS00800">
    <property type="entry name" value="PECTINESTERASE_1"/>
    <property type="match status" value="1"/>
</dbReference>
<feature type="active site" evidence="13">
    <location>
        <position position="714"/>
    </location>
</feature>
<dbReference type="InterPro" id="IPR033131">
    <property type="entry name" value="Pectinesterase_Asp_AS"/>
</dbReference>
<comment type="similarity">
    <text evidence="4">In the C-terminal section; belongs to the pectinesterase family.</text>
</comment>
<dbReference type="InterPro" id="IPR012334">
    <property type="entry name" value="Pectin_lyas_fold"/>
</dbReference>
<keyword evidence="17" id="KW-1185">Reference proteome</keyword>
<dbReference type="InterPro" id="IPR018040">
    <property type="entry name" value="Pectinesterase_Tyr_AS"/>
</dbReference>
<dbReference type="InterPro" id="IPR035513">
    <property type="entry name" value="Invertase/methylesterase_inhib"/>
</dbReference>
<dbReference type="Gene3D" id="2.160.20.10">
    <property type="entry name" value="Single-stranded right-handed beta-helix, Pectin lyase-like"/>
    <property type="match status" value="2"/>
</dbReference>
<dbReference type="UniPathway" id="UPA00545">
    <property type="reaction ID" value="UER00823"/>
</dbReference>
<dbReference type="InterPro" id="IPR000070">
    <property type="entry name" value="Pectinesterase_cat"/>
</dbReference>
<sequence>MLWFNHPYADVYLYKGNHICNQRHISHQVKHHKNTIMASSLQVMIFTCSLFLASSSLFAAVSGHSLEWWCRQTPYPQSCEQYLKGCGPIKDKSDFLKVTTKKALEYAELAKTKTHSLGPKCRNEREKAAWSNCLYLYENMVERINTTADPQTKCTATDAQTWLSAALTDFETCLAGFTDLGVTGNIETLLASNFSNLICNSLALNKGYTTSDDTATYPDGFPAWVMPGDRKLLQSSATANAVVAKDGSGNYKTVSEAVAAAGKRSGSGRFVIQVKAGVYSENVEIGSKVKNIMLVGDGIGKTIITGSKSVGGGATTFRSATVAVDGDGFIARGITFRNTAGAANHQAVAMRSGSDLSLFYQCSFEGYQDTLYAYSDRQFYRDCDIYGTVDFIFGNAAVVFQNCNIYARNPPSKTNTITAQGRTDPNQNTGISIHNSRIKAASDLAGSVGSVKTYLGRPWKQYSRTVIMKTSMDGLINSAGWLPWDGNFALSTLYYGEYANTGPGAATGGRVKWGGYHVITSATEASKFTVGNFIAGGSWLPATNVPFTSGLKLLQASSPASNANVVVAQDGSGNYRTVSESVAAAGRRSGGGRFVIYVKAGVYNENVEIGTKLKNIMLVGDGIGNTIITGSKSVGGGTTTFSSATVGVDGDGFIAQGITFRNTAGAANHQAVAMRSGSDLSVFYRCSFEGYQDTLYAYSDRQFYRECDIYGTVDFIFGNAAVVFQNCNIYARNPPNNTNTITAQGRTDLNQNTGISIHNSRITAASDLTGSLGSVRTYLGRPWKQYSRTVIMKTSMDSLIDPAGWLPWDRAFALSTLYYGEFANTGAGASTAGRVNWGGYHVITSAAEASQFTVGNFIAGGSWLPSTNVPFTSAL</sequence>
<keyword evidence="10" id="KW-0063">Aspartyl esterase</keyword>
<gene>
    <name evidence="16" type="ORF">DM860_004528</name>
</gene>
<comment type="caution">
    <text evidence="16">The sequence shown here is derived from an EMBL/GenBank/DDBJ whole genome shotgun (WGS) entry which is preliminary data.</text>
</comment>
<feature type="domain" description="Carbohydrate-binding/sugar hydrolysis" evidence="14">
    <location>
        <begin position="598"/>
        <end position="777"/>
    </location>
</feature>
<dbReference type="FunFam" id="2.160.20.10:FF:000001">
    <property type="entry name" value="Pectinesterase"/>
    <property type="match status" value="2"/>
</dbReference>
<keyword evidence="8" id="KW-0732">Signal</keyword>
<dbReference type="Pfam" id="PF04043">
    <property type="entry name" value="PMEI"/>
    <property type="match status" value="1"/>
</dbReference>
<proteinExistence type="inferred from homology"/>
<dbReference type="AlphaFoldDB" id="A0A328E856"/>
<keyword evidence="11" id="KW-0961">Cell wall biogenesis/degradation</keyword>
<dbReference type="SUPFAM" id="SSF101148">
    <property type="entry name" value="Plant invertase/pectin methylesterase inhibitor"/>
    <property type="match status" value="1"/>
</dbReference>
<dbReference type="SMART" id="SM00722">
    <property type="entry name" value="CASH"/>
    <property type="match status" value="2"/>
</dbReference>
<evidence type="ECO:0000256" key="5">
    <source>
        <dbReference type="ARBA" id="ARBA00013229"/>
    </source>
</evidence>
<dbReference type="SUPFAM" id="SSF51126">
    <property type="entry name" value="Pectin lyase-like"/>
    <property type="match status" value="2"/>
</dbReference>
<accession>A0A328E856</accession>
<evidence type="ECO:0000313" key="16">
    <source>
        <dbReference type="EMBL" id="RAL54057.1"/>
    </source>
</evidence>
<dbReference type="InterPro" id="IPR011050">
    <property type="entry name" value="Pectin_lyase_fold/virulence"/>
</dbReference>
<dbReference type="InterPro" id="IPR006633">
    <property type="entry name" value="Carb-bd_sugar_hydrolysis-dom"/>
</dbReference>
<keyword evidence="6" id="KW-0134">Cell wall</keyword>
<protein>
    <recommendedName>
        <fullName evidence="5">pectinesterase</fullName>
        <ecNumber evidence="5">3.1.1.11</ecNumber>
    </recommendedName>
</protein>
<evidence type="ECO:0000256" key="11">
    <source>
        <dbReference type="ARBA" id="ARBA00023316"/>
    </source>
</evidence>
<evidence type="ECO:0000259" key="15">
    <source>
        <dbReference type="SMART" id="SM00856"/>
    </source>
</evidence>
<dbReference type="GO" id="GO:0045490">
    <property type="term" value="P:pectin catabolic process"/>
    <property type="evidence" value="ECO:0007669"/>
    <property type="project" value="UniProtKB-UniPathway"/>
</dbReference>
<dbReference type="Pfam" id="PF01095">
    <property type="entry name" value="Pectinesterase"/>
    <property type="match status" value="2"/>
</dbReference>
<evidence type="ECO:0000256" key="13">
    <source>
        <dbReference type="PROSITE-ProRule" id="PRU10040"/>
    </source>
</evidence>
<evidence type="ECO:0000313" key="17">
    <source>
        <dbReference type="Proteomes" id="UP000249390"/>
    </source>
</evidence>
<comment type="pathway">
    <text evidence="2">Glycan metabolism; pectin degradation; 2-dehydro-3-deoxy-D-gluconate from pectin: step 1/5.</text>
</comment>
<evidence type="ECO:0000256" key="6">
    <source>
        <dbReference type="ARBA" id="ARBA00022512"/>
    </source>
</evidence>
<dbReference type="PROSITE" id="PS00503">
    <property type="entry name" value="PECTINESTERASE_2"/>
    <property type="match status" value="2"/>
</dbReference>
<keyword evidence="9" id="KW-0378">Hydrolase</keyword>
<evidence type="ECO:0000256" key="12">
    <source>
        <dbReference type="ARBA" id="ARBA00047928"/>
    </source>
</evidence>
<name>A0A328E856_9ASTE</name>
<dbReference type="GO" id="GO:0042545">
    <property type="term" value="P:cell wall modification"/>
    <property type="evidence" value="ECO:0007669"/>
    <property type="project" value="InterPro"/>
</dbReference>
<evidence type="ECO:0000256" key="10">
    <source>
        <dbReference type="ARBA" id="ARBA00023085"/>
    </source>
</evidence>
<evidence type="ECO:0000256" key="9">
    <source>
        <dbReference type="ARBA" id="ARBA00022801"/>
    </source>
</evidence>
<dbReference type="Proteomes" id="UP000249390">
    <property type="component" value="Unassembled WGS sequence"/>
</dbReference>
<dbReference type="EC" id="3.1.1.11" evidence="5"/>
<dbReference type="EMBL" id="NQVE01000015">
    <property type="protein sequence ID" value="RAL54057.1"/>
    <property type="molecule type" value="Genomic_DNA"/>
</dbReference>
<dbReference type="Gene3D" id="1.20.140.40">
    <property type="entry name" value="Invertase/pectin methylesterase inhibitor family protein"/>
    <property type="match status" value="1"/>
</dbReference>
<dbReference type="NCBIfam" id="TIGR01614">
    <property type="entry name" value="PME_inhib"/>
    <property type="match status" value="1"/>
</dbReference>
<dbReference type="InterPro" id="IPR006501">
    <property type="entry name" value="Pectinesterase_inhib_dom"/>
</dbReference>
<evidence type="ECO:0000256" key="7">
    <source>
        <dbReference type="ARBA" id="ARBA00022525"/>
    </source>
</evidence>
<comment type="catalytic activity">
    <reaction evidence="12">
        <text>[(1-&gt;4)-alpha-D-galacturonosyl methyl ester](n) + n H2O = [(1-&gt;4)-alpha-D-galacturonosyl](n) + n methanol + n H(+)</text>
        <dbReference type="Rhea" id="RHEA:22380"/>
        <dbReference type="Rhea" id="RHEA-COMP:14570"/>
        <dbReference type="Rhea" id="RHEA-COMP:14573"/>
        <dbReference type="ChEBI" id="CHEBI:15377"/>
        <dbReference type="ChEBI" id="CHEBI:15378"/>
        <dbReference type="ChEBI" id="CHEBI:17790"/>
        <dbReference type="ChEBI" id="CHEBI:140522"/>
        <dbReference type="ChEBI" id="CHEBI:140523"/>
        <dbReference type="EC" id="3.1.1.11"/>
    </reaction>
</comment>
<dbReference type="SMART" id="SM00856">
    <property type="entry name" value="PMEI"/>
    <property type="match status" value="1"/>
</dbReference>
<feature type="domain" description="Pectinesterase inhibitor" evidence="15">
    <location>
        <begin position="61"/>
        <end position="204"/>
    </location>
</feature>
<evidence type="ECO:0000259" key="14">
    <source>
        <dbReference type="SMART" id="SM00722"/>
    </source>
</evidence>
<evidence type="ECO:0000256" key="8">
    <source>
        <dbReference type="ARBA" id="ARBA00022729"/>
    </source>
</evidence>
<evidence type="ECO:0000256" key="2">
    <source>
        <dbReference type="ARBA" id="ARBA00005184"/>
    </source>
</evidence>
<dbReference type="PANTHER" id="PTHR31707">
    <property type="entry name" value="PECTINESTERASE"/>
    <property type="match status" value="1"/>
</dbReference>
<dbReference type="GO" id="GO:0004857">
    <property type="term" value="F:enzyme inhibitor activity"/>
    <property type="evidence" value="ECO:0007669"/>
    <property type="project" value="InterPro"/>
</dbReference>
<comment type="subcellular location">
    <subcellularLocation>
        <location evidence="1">Secreted</location>
        <location evidence="1">Cell wall</location>
    </subcellularLocation>
</comment>
<reference evidence="16 17" key="1">
    <citation type="submission" date="2018-06" db="EMBL/GenBank/DDBJ databases">
        <title>The Genome of Cuscuta australis (Dodder) Provides Insight into the Evolution of Plant Parasitism.</title>
        <authorList>
            <person name="Liu H."/>
        </authorList>
    </citation>
    <scope>NUCLEOTIDE SEQUENCE [LARGE SCALE GENOMIC DNA]</scope>
    <source>
        <strain evidence="17">cv. Yunnan</strain>
        <tissue evidence="16">Vines</tissue>
    </source>
</reference>
<dbReference type="CDD" id="cd15798">
    <property type="entry name" value="PMEI-like_3"/>
    <property type="match status" value="1"/>
</dbReference>
<evidence type="ECO:0000256" key="4">
    <source>
        <dbReference type="ARBA" id="ARBA00007786"/>
    </source>
</evidence>
<feature type="active site" evidence="13">
    <location>
        <position position="390"/>
    </location>
</feature>